<keyword evidence="4" id="KW-1185">Reference proteome</keyword>
<evidence type="ECO:0000313" key="3">
    <source>
        <dbReference type="EMBL" id="NRF68850.1"/>
    </source>
</evidence>
<dbReference type="PANTHER" id="PTHR13847">
    <property type="entry name" value="SARCOSINE DEHYDROGENASE-RELATED"/>
    <property type="match status" value="1"/>
</dbReference>
<dbReference type="Gene3D" id="3.50.50.60">
    <property type="entry name" value="FAD/NAD(P)-binding domain"/>
    <property type="match status" value="1"/>
</dbReference>
<dbReference type="InterPro" id="IPR006076">
    <property type="entry name" value="FAD-dep_OxRdtase"/>
</dbReference>
<dbReference type="Pfam" id="PF01266">
    <property type="entry name" value="DAO"/>
    <property type="match status" value="1"/>
</dbReference>
<dbReference type="EMBL" id="JABRWJ010000005">
    <property type="protein sequence ID" value="NRF68850.1"/>
    <property type="molecule type" value="Genomic_DNA"/>
</dbReference>
<dbReference type="RefSeq" id="WP_173124956.1">
    <property type="nucleotide sequence ID" value="NZ_JABRWJ010000005.1"/>
</dbReference>
<dbReference type="SUPFAM" id="SSF51905">
    <property type="entry name" value="FAD/NAD(P)-binding domain"/>
    <property type="match status" value="1"/>
</dbReference>
<feature type="domain" description="FAD dependent oxidoreductase" evidence="2">
    <location>
        <begin position="26"/>
        <end position="382"/>
    </location>
</feature>
<protein>
    <submittedName>
        <fullName evidence="3">FAD-binding oxidoreductase</fullName>
    </submittedName>
</protein>
<evidence type="ECO:0000256" key="1">
    <source>
        <dbReference type="ARBA" id="ARBA00023002"/>
    </source>
</evidence>
<dbReference type="InterPro" id="IPR036188">
    <property type="entry name" value="FAD/NAD-bd_sf"/>
</dbReference>
<evidence type="ECO:0000259" key="2">
    <source>
        <dbReference type="Pfam" id="PF01266"/>
    </source>
</evidence>
<dbReference type="Gene3D" id="3.30.9.10">
    <property type="entry name" value="D-Amino Acid Oxidase, subunit A, domain 2"/>
    <property type="match status" value="1"/>
</dbReference>
<dbReference type="Proteomes" id="UP000737171">
    <property type="component" value="Unassembled WGS sequence"/>
</dbReference>
<gene>
    <name evidence="3" type="ORF">HLB44_17800</name>
</gene>
<organism evidence="3 4">
    <name type="scientific">Pseudaquabacterium terrae</name>
    <dbReference type="NCBI Taxonomy" id="2732868"/>
    <lineage>
        <taxon>Bacteria</taxon>
        <taxon>Pseudomonadati</taxon>
        <taxon>Pseudomonadota</taxon>
        <taxon>Betaproteobacteria</taxon>
        <taxon>Burkholderiales</taxon>
        <taxon>Sphaerotilaceae</taxon>
        <taxon>Pseudaquabacterium</taxon>
    </lineage>
</organism>
<keyword evidence="1" id="KW-0560">Oxidoreductase</keyword>
<evidence type="ECO:0000313" key="4">
    <source>
        <dbReference type="Proteomes" id="UP000737171"/>
    </source>
</evidence>
<dbReference type="PANTHER" id="PTHR13847:SF281">
    <property type="entry name" value="FAD DEPENDENT OXIDOREDUCTASE DOMAIN-CONTAINING PROTEIN"/>
    <property type="match status" value="1"/>
</dbReference>
<proteinExistence type="predicted"/>
<comment type="caution">
    <text evidence="3">The sequence shown here is derived from an EMBL/GenBank/DDBJ whole genome shotgun (WGS) entry which is preliminary data.</text>
</comment>
<reference evidence="3 4" key="1">
    <citation type="submission" date="2020-05" db="EMBL/GenBank/DDBJ databases">
        <title>Aquincola sp. isolate from soil.</title>
        <authorList>
            <person name="Han J."/>
            <person name="Kim D.-U."/>
        </authorList>
    </citation>
    <scope>NUCLEOTIDE SEQUENCE [LARGE SCALE GENOMIC DNA]</scope>
    <source>
        <strain evidence="3 4">S2</strain>
    </source>
</reference>
<name>A0ABX2EJL0_9BURK</name>
<sequence>MSGNYYESTIGFRPPTRPLAGRNETDVCIIGAGFAGLATALGLIERGRSNLVVLEAERVGHGASGRNGGFVFGGYSLDNAELLSQLGPERARAAYGLTREALGTIRRRIGQHGIACDKVEGGALLVNWFDEPAILERQQRLMRDAFGVEWGLIDKRELDACHVRSDRYFGALLEPDAFHFHPLKYTLGLAAAIGAGGGRVHEHSPVRSIRRRGAVWRVRTAHGEVHARELVIAGGGYLRHLVPALERAMLPIATYVMVTEPLGALGKALIPSPAAIYDTRFAFDYYRMLPDTRLLWGGRINVRDRRPEDIADFLKRDLLRVYPRLADVKVDFAWSGLMSYARHKMPQIGRLASGPCAGAWHAISFGGHGVAPTTVAGELLAAAIASAQPIPEAFGRYGLPRTWGPLGLAAAQATYSWLEAKDWMRSRG</sequence>
<accession>A0ABX2EJL0</accession>